<proteinExistence type="predicted"/>
<gene>
    <name evidence="1" type="ORF">LTR37_016642</name>
</gene>
<evidence type="ECO:0000313" key="2">
    <source>
        <dbReference type="Proteomes" id="UP001281147"/>
    </source>
</evidence>
<protein>
    <submittedName>
        <fullName evidence="1">Uncharacterized protein</fullName>
    </submittedName>
</protein>
<sequence length="250" mass="28574">MHDPLLTPYGEEQCRNLQKNFPDLQSVDLIVASPMKRTLNTALIAFEPVLKEKGLNIIALPELQETSDLPCDTGSAPEELANLFEGQPVDLSLVKPGWNSKRMKWAPTVTAIQKRAQTARSWLMARPEKEIVVVSHGGFLHYFTEDWSGSERFSGTGWANTEFRDYNFSTWQPNEAHLSETGESKRRRLGKEKPLDHNEATQLQRTSTIERVHENEEYLEKQRQIELSKTKDVRDIQAKVLVDSQRSWGA</sequence>
<dbReference type="Proteomes" id="UP001281147">
    <property type="component" value="Unassembled WGS sequence"/>
</dbReference>
<name>A0ACC3MM98_9PEZI</name>
<accession>A0ACC3MM98</accession>
<reference evidence="1" key="1">
    <citation type="submission" date="2023-07" db="EMBL/GenBank/DDBJ databases">
        <title>Black Yeasts Isolated from many extreme environments.</title>
        <authorList>
            <person name="Coleine C."/>
            <person name="Stajich J.E."/>
            <person name="Selbmann L."/>
        </authorList>
    </citation>
    <scope>NUCLEOTIDE SEQUENCE</scope>
    <source>
        <strain evidence="1">CCFEE 5714</strain>
    </source>
</reference>
<dbReference type="EMBL" id="JAUTXU010000202">
    <property type="protein sequence ID" value="KAK3699038.1"/>
    <property type="molecule type" value="Genomic_DNA"/>
</dbReference>
<keyword evidence="2" id="KW-1185">Reference proteome</keyword>
<organism evidence="1 2">
    <name type="scientific">Vermiconidia calcicola</name>
    <dbReference type="NCBI Taxonomy" id="1690605"/>
    <lineage>
        <taxon>Eukaryota</taxon>
        <taxon>Fungi</taxon>
        <taxon>Dikarya</taxon>
        <taxon>Ascomycota</taxon>
        <taxon>Pezizomycotina</taxon>
        <taxon>Dothideomycetes</taxon>
        <taxon>Dothideomycetidae</taxon>
        <taxon>Mycosphaerellales</taxon>
        <taxon>Extremaceae</taxon>
        <taxon>Vermiconidia</taxon>
    </lineage>
</organism>
<evidence type="ECO:0000313" key="1">
    <source>
        <dbReference type="EMBL" id="KAK3699038.1"/>
    </source>
</evidence>
<comment type="caution">
    <text evidence="1">The sequence shown here is derived from an EMBL/GenBank/DDBJ whole genome shotgun (WGS) entry which is preliminary data.</text>
</comment>